<dbReference type="InterPro" id="IPR050980">
    <property type="entry name" value="2C_sensor_his_kinase"/>
</dbReference>
<protein>
    <recommendedName>
        <fullName evidence="3">histidine kinase</fullName>
        <ecNumber evidence="3">2.7.13.3</ecNumber>
    </recommendedName>
</protein>
<evidence type="ECO:0000256" key="8">
    <source>
        <dbReference type="ARBA" id="ARBA00022692"/>
    </source>
</evidence>
<dbReference type="Proteomes" id="UP000323671">
    <property type="component" value="Chromosome"/>
</dbReference>
<dbReference type="EMBL" id="CP022579">
    <property type="protein sequence ID" value="QEL64933.1"/>
    <property type="molecule type" value="Genomic_DNA"/>
</dbReference>
<dbReference type="InterPro" id="IPR003660">
    <property type="entry name" value="HAMP_dom"/>
</dbReference>
<keyword evidence="8" id="KW-0812">Transmembrane</keyword>
<accession>A0A5C1E7T5</accession>
<dbReference type="CDD" id="cd00082">
    <property type="entry name" value="HisKA"/>
    <property type="match status" value="1"/>
</dbReference>
<evidence type="ECO:0000256" key="4">
    <source>
        <dbReference type="ARBA" id="ARBA00022475"/>
    </source>
</evidence>
<dbReference type="RefSeq" id="WP_246154392.1">
    <property type="nucleotide sequence ID" value="NZ_CP022579.1"/>
</dbReference>
<evidence type="ECO:0000256" key="1">
    <source>
        <dbReference type="ARBA" id="ARBA00000085"/>
    </source>
</evidence>
<evidence type="ECO:0000256" key="7">
    <source>
        <dbReference type="ARBA" id="ARBA00022679"/>
    </source>
</evidence>
<keyword evidence="12" id="KW-1133">Transmembrane helix</keyword>
<keyword evidence="13" id="KW-0902">Two-component regulatory system</keyword>
<dbReference type="SMART" id="SM00387">
    <property type="entry name" value="HATPase_c"/>
    <property type="match status" value="1"/>
</dbReference>
<keyword evidence="7" id="KW-0808">Transferase</keyword>
<name>A0A5C1E7T5_9RHOO</name>
<dbReference type="InterPro" id="IPR005467">
    <property type="entry name" value="His_kinase_dom"/>
</dbReference>
<dbReference type="PANTHER" id="PTHR44936:SF5">
    <property type="entry name" value="SENSOR HISTIDINE KINASE ENVZ"/>
    <property type="match status" value="1"/>
</dbReference>
<dbReference type="Pfam" id="PF02518">
    <property type="entry name" value="HATPase_c"/>
    <property type="match status" value="1"/>
</dbReference>
<dbReference type="GO" id="GO:0000155">
    <property type="term" value="F:phosphorelay sensor kinase activity"/>
    <property type="evidence" value="ECO:0007669"/>
    <property type="project" value="InterPro"/>
</dbReference>
<dbReference type="InterPro" id="IPR036890">
    <property type="entry name" value="HATPase_C_sf"/>
</dbReference>
<sequence>MLAQIGALALGAWFGARTLARPIQRLGDAATRLAENLESPPLPLDGTLEARQAAEAFNRMQQRIRRQLEERNRFLAAVSHDLRTPLTRMQLRAERIDDAELKAQLRHDMGEMASMLDATLQTLRDHAQSEVPVRLNVTALVHSLVDDMAEVGQPVSVSGEAGQVMARPVALRRCLANLLENAVRYGGRARAVLSNSDRGVRIEIEDDGPGIPEAMLEQVFEPFYRLESSRNRATGGVGLGLSIAREVARQHGGDLTLRNRPEGGLSACLLLPQAVEV</sequence>
<dbReference type="InterPro" id="IPR003661">
    <property type="entry name" value="HisK_dim/P_dom"/>
</dbReference>
<evidence type="ECO:0000259" key="15">
    <source>
        <dbReference type="PROSITE" id="PS50109"/>
    </source>
</evidence>
<evidence type="ECO:0000256" key="14">
    <source>
        <dbReference type="ARBA" id="ARBA00023136"/>
    </source>
</evidence>
<dbReference type="CDD" id="cd06225">
    <property type="entry name" value="HAMP"/>
    <property type="match status" value="1"/>
</dbReference>
<evidence type="ECO:0000256" key="12">
    <source>
        <dbReference type="ARBA" id="ARBA00022989"/>
    </source>
</evidence>
<dbReference type="GO" id="GO:0005524">
    <property type="term" value="F:ATP binding"/>
    <property type="evidence" value="ECO:0007669"/>
    <property type="project" value="UniProtKB-KW"/>
</dbReference>
<evidence type="ECO:0000313" key="18">
    <source>
        <dbReference type="Proteomes" id="UP000323671"/>
    </source>
</evidence>
<evidence type="ECO:0000256" key="11">
    <source>
        <dbReference type="ARBA" id="ARBA00022840"/>
    </source>
</evidence>
<dbReference type="Gene3D" id="1.10.287.130">
    <property type="match status" value="1"/>
</dbReference>
<dbReference type="Pfam" id="PF00512">
    <property type="entry name" value="HisKA"/>
    <property type="match status" value="1"/>
</dbReference>
<dbReference type="KEGG" id="otr:OTERR_14570"/>
<dbReference type="PROSITE" id="PS50109">
    <property type="entry name" value="HIS_KIN"/>
    <property type="match status" value="1"/>
</dbReference>
<feature type="domain" description="Histidine kinase" evidence="15">
    <location>
        <begin position="77"/>
        <end position="275"/>
    </location>
</feature>
<keyword evidence="5" id="KW-0997">Cell inner membrane</keyword>
<dbReference type="GO" id="GO:0005886">
    <property type="term" value="C:plasma membrane"/>
    <property type="evidence" value="ECO:0007669"/>
    <property type="project" value="UniProtKB-SubCell"/>
</dbReference>
<evidence type="ECO:0000256" key="9">
    <source>
        <dbReference type="ARBA" id="ARBA00022741"/>
    </source>
</evidence>
<gene>
    <name evidence="17" type="ORF">OTERR_14570</name>
</gene>
<feature type="domain" description="HAMP" evidence="16">
    <location>
        <begin position="17"/>
        <end position="69"/>
    </location>
</feature>
<dbReference type="PRINTS" id="PR00344">
    <property type="entry name" value="BCTRLSENSOR"/>
</dbReference>
<evidence type="ECO:0000313" key="17">
    <source>
        <dbReference type="EMBL" id="QEL64933.1"/>
    </source>
</evidence>
<evidence type="ECO:0000256" key="6">
    <source>
        <dbReference type="ARBA" id="ARBA00022553"/>
    </source>
</evidence>
<proteinExistence type="predicted"/>
<keyword evidence="9" id="KW-0547">Nucleotide-binding</keyword>
<dbReference type="Pfam" id="PF00672">
    <property type="entry name" value="HAMP"/>
    <property type="match status" value="1"/>
</dbReference>
<dbReference type="InterPro" id="IPR004358">
    <property type="entry name" value="Sig_transdc_His_kin-like_C"/>
</dbReference>
<keyword evidence="18" id="KW-1185">Reference proteome</keyword>
<reference evidence="17 18" key="1">
    <citation type="submission" date="2017-07" db="EMBL/GenBank/DDBJ databases">
        <title>Complete genome sequence of Oryzomicrobium terrae TPP412.</title>
        <authorList>
            <person name="Chiu L.-W."/>
            <person name="Lo K.-J."/>
            <person name="Tsai Y.-M."/>
            <person name="Lin S.-S."/>
            <person name="Kuo C.-H."/>
            <person name="Liu C.-T."/>
        </authorList>
    </citation>
    <scope>NUCLEOTIDE SEQUENCE [LARGE SCALE GENOMIC DNA]</scope>
    <source>
        <strain evidence="17 18">TPP412</strain>
    </source>
</reference>
<dbReference type="AlphaFoldDB" id="A0A5C1E7T5"/>
<dbReference type="PANTHER" id="PTHR44936">
    <property type="entry name" value="SENSOR PROTEIN CREC"/>
    <property type="match status" value="1"/>
</dbReference>
<dbReference type="SUPFAM" id="SSF55874">
    <property type="entry name" value="ATPase domain of HSP90 chaperone/DNA topoisomerase II/histidine kinase"/>
    <property type="match status" value="1"/>
</dbReference>
<dbReference type="CDD" id="cd00075">
    <property type="entry name" value="HATPase"/>
    <property type="match status" value="1"/>
</dbReference>
<evidence type="ECO:0000256" key="5">
    <source>
        <dbReference type="ARBA" id="ARBA00022519"/>
    </source>
</evidence>
<dbReference type="SUPFAM" id="SSF47384">
    <property type="entry name" value="Homodimeric domain of signal transducing histidine kinase"/>
    <property type="match status" value="1"/>
</dbReference>
<evidence type="ECO:0000256" key="2">
    <source>
        <dbReference type="ARBA" id="ARBA00004429"/>
    </source>
</evidence>
<evidence type="ECO:0000256" key="3">
    <source>
        <dbReference type="ARBA" id="ARBA00012438"/>
    </source>
</evidence>
<dbReference type="SMART" id="SM00304">
    <property type="entry name" value="HAMP"/>
    <property type="match status" value="2"/>
</dbReference>
<evidence type="ECO:0000259" key="16">
    <source>
        <dbReference type="PROSITE" id="PS50885"/>
    </source>
</evidence>
<dbReference type="InterPro" id="IPR036097">
    <property type="entry name" value="HisK_dim/P_sf"/>
</dbReference>
<comment type="subcellular location">
    <subcellularLocation>
        <location evidence="2">Cell inner membrane</location>
        <topology evidence="2">Multi-pass membrane protein</topology>
    </subcellularLocation>
</comment>
<comment type="catalytic activity">
    <reaction evidence="1">
        <text>ATP + protein L-histidine = ADP + protein N-phospho-L-histidine.</text>
        <dbReference type="EC" id="2.7.13.3"/>
    </reaction>
</comment>
<keyword evidence="6" id="KW-0597">Phosphoprotein</keyword>
<organism evidence="17 18">
    <name type="scientific">Oryzomicrobium terrae</name>
    <dbReference type="NCBI Taxonomy" id="1735038"/>
    <lineage>
        <taxon>Bacteria</taxon>
        <taxon>Pseudomonadati</taxon>
        <taxon>Pseudomonadota</taxon>
        <taxon>Betaproteobacteria</taxon>
        <taxon>Rhodocyclales</taxon>
        <taxon>Rhodocyclaceae</taxon>
        <taxon>Oryzomicrobium</taxon>
    </lineage>
</organism>
<dbReference type="InterPro" id="IPR003594">
    <property type="entry name" value="HATPase_dom"/>
</dbReference>
<keyword evidence="10 17" id="KW-0418">Kinase</keyword>
<evidence type="ECO:0000256" key="13">
    <source>
        <dbReference type="ARBA" id="ARBA00023012"/>
    </source>
</evidence>
<keyword evidence="4" id="KW-1003">Cell membrane</keyword>
<keyword evidence="14" id="KW-0472">Membrane</keyword>
<dbReference type="PROSITE" id="PS50885">
    <property type="entry name" value="HAMP"/>
    <property type="match status" value="1"/>
</dbReference>
<dbReference type="SMART" id="SM00388">
    <property type="entry name" value="HisKA"/>
    <property type="match status" value="1"/>
</dbReference>
<evidence type="ECO:0000256" key="10">
    <source>
        <dbReference type="ARBA" id="ARBA00022777"/>
    </source>
</evidence>
<keyword evidence="11" id="KW-0067">ATP-binding</keyword>
<dbReference type="EC" id="2.7.13.3" evidence="3"/>
<dbReference type="Gene3D" id="3.30.565.10">
    <property type="entry name" value="Histidine kinase-like ATPase, C-terminal domain"/>
    <property type="match status" value="1"/>
</dbReference>